<dbReference type="InterPro" id="IPR015421">
    <property type="entry name" value="PyrdxlP-dep_Trfase_major"/>
</dbReference>
<accession>A0A814XLA1</accession>
<dbReference type="OrthoDB" id="5034579at2759"/>
<evidence type="ECO:0000313" key="1">
    <source>
        <dbReference type="EMBL" id="CAF1215668.1"/>
    </source>
</evidence>
<dbReference type="EMBL" id="CAJNOO010001924">
    <property type="protein sequence ID" value="CAF1215668.1"/>
    <property type="molecule type" value="Genomic_DNA"/>
</dbReference>
<name>A0A814XLA1_9BILA</name>
<organism evidence="1 2">
    <name type="scientific">Rotaria sordida</name>
    <dbReference type="NCBI Taxonomy" id="392033"/>
    <lineage>
        <taxon>Eukaryota</taxon>
        <taxon>Metazoa</taxon>
        <taxon>Spiralia</taxon>
        <taxon>Gnathifera</taxon>
        <taxon>Rotifera</taxon>
        <taxon>Eurotatoria</taxon>
        <taxon>Bdelloidea</taxon>
        <taxon>Philodinida</taxon>
        <taxon>Philodinidae</taxon>
        <taxon>Rotaria</taxon>
    </lineage>
</organism>
<gene>
    <name evidence="1" type="ORF">RFH988_LOCUS25363</name>
</gene>
<sequence>MSGYNNTPSAINTEPIGTCNLSRIPQSETSTINKHSISSTELERMLCCGGDERLLLDSSTRVNMYGCSPGPVSSSTSIYLSSSTATPVSNDAFAHLAEMMITLNKTEINNAVDDRMEDFRQELLDYFGINSVDADIVFVPSGTDATLQAVFLSKLCLSKPTTILTNLVLAVDEAAGRVMAAASGCHFNTKNIRGEDVDKGAPIACLHGTNGNKTIEYIELSYEKCQNEIYIEELVDQLVSRSENTHVLLHAIDTSKLGNRTPSHNCLERIEQQHSKESLTILIDACQFRLSSRRIRDHINRGRLVIITGSKFLTGPPFSGAIIVPGRFRAQIQQASVSNNMSSELAAYSAIADWPRSWTNVRSCLSTFSSVLWKANIGQFLRWMAAVFELRRYLRVPVQQREQFILEAGAAIQAAFASVPDLLEPLTNKNRSQFFDEYDEEFRHPTIFPFLIRQPNKSKTFLHEKTCKEIYQKLQQTTGTYSITCVIGQPVTVVVSEYQGPVTTFRFSIDARAVADEFERGHGTKPMTVDILRSKVELVIKKIAEIVNFQQSTKTNGDDL</sequence>
<comment type="caution">
    <text evidence="1">The sequence shown here is derived from an EMBL/GenBank/DDBJ whole genome shotgun (WGS) entry which is preliminary data.</text>
</comment>
<dbReference type="InterPro" id="IPR015424">
    <property type="entry name" value="PyrdxlP-dep_Trfase"/>
</dbReference>
<dbReference type="SUPFAM" id="SSF53383">
    <property type="entry name" value="PLP-dependent transferases"/>
    <property type="match status" value="1"/>
</dbReference>
<dbReference type="AlphaFoldDB" id="A0A814XLA1"/>
<evidence type="ECO:0000313" key="2">
    <source>
        <dbReference type="Proteomes" id="UP000663882"/>
    </source>
</evidence>
<protein>
    <submittedName>
        <fullName evidence="1">Uncharacterized protein</fullName>
    </submittedName>
</protein>
<reference evidence="1" key="1">
    <citation type="submission" date="2021-02" db="EMBL/GenBank/DDBJ databases">
        <authorList>
            <person name="Nowell W R."/>
        </authorList>
    </citation>
    <scope>NUCLEOTIDE SEQUENCE</scope>
</reference>
<dbReference type="Proteomes" id="UP000663882">
    <property type="component" value="Unassembled WGS sequence"/>
</dbReference>
<proteinExistence type="predicted"/>
<dbReference type="Gene3D" id="3.40.640.10">
    <property type="entry name" value="Type I PLP-dependent aspartate aminotransferase-like (Major domain)"/>
    <property type="match status" value="1"/>
</dbReference>